<feature type="domain" description="DUF4139" evidence="3">
    <location>
        <begin position="215"/>
        <end position="327"/>
    </location>
</feature>
<protein>
    <recommendedName>
        <fullName evidence="7">Mucoidy inhibitor MuiA family protein</fullName>
    </recommendedName>
</protein>
<name>A0A1M6VIF5_9BACT</name>
<feature type="coiled-coil region" evidence="1">
    <location>
        <begin position="93"/>
        <end position="127"/>
    </location>
</feature>
<feature type="signal peptide" evidence="2">
    <location>
        <begin position="1"/>
        <end position="21"/>
    </location>
</feature>
<dbReference type="AlphaFoldDB" id="A0A1M6VIF5"/>
<evidence type="ECO:0000256" key="2">
    <source>
        <dbReference type="SAM" id="SignalP"/>
    </source>
</evidence>
<evidence type="ECO:0000259" key="4">
    <source>
        <dbReference type="Pfam" id="PF13600"/>
    </source>
</evidence>
<dbReference type="InterPro" id="IPR008969">
    <property type="entry name" value="CarboxyPept-like_regulatory"/>
</dbReference>
<organism evidence="5 6">
    <name type="scientific">Chitinophaga jiangningensis</name>
    <dbReference type="NCBI Taxonomy" id="1419482"/>
    <lineage>
        <taxon>Bacteria</taxon>
        <taxon>Pseudomonadati</taxon>
        <taxon>Bacteroidota</taxon>
        <taxon>Chitinophagia</taxon>
        <taxon>Chitinophagales</taxon>
        <taxon>Chitinophagaceae</taxon>
        <taxon>Chitinophaga</taxon>
    </lineage>
</organism>
<keyword evidence="1" id="KW-0175">Coiled coil</keyword>
<dbReference type="Pfam" id="PF13598">
    <property type="entry name" value="DUF4139"/>
    <property type="match status" value="1"/>
</dbReference>
<keyword evidence="6" id="KW-1185">Reference proteome</keyword>
<evidence type="ECO:0000313" key="5">
    <source>
        <dbReference type="EMBL" id="SHK81282.1"/>
    </source>
</evidence>
<dbReference type="InterPro" id="IPR011935">
    <property type="entry name" value="CHP02231"/>
</dbReference>
<dbReference type="InterPro" id="IPR025554">
    <property type="entry name" value="DUF4140"/>
</dbReference>
<dbReference type="OrthoDB" id="634585at2"/>
<dbReference type="EMBL" id="FRBL01000001">
    <property type="protein sequence ID" value="SHK81282.1"/>
    <property type="molecule type" value="Genomic_DNA"/>
</dbReference>
<sequence length="418" mass="45902">MNRVLFLAVLLAISLKNNAQAKKQTIPSTINKVTVFTQGAQVERSATVAVPQGTSQIVISELSPDLEEKSIQVNLPADFTLLSVTRQVNNLRLQAHLEETEALAAEQKKLEQQLAKEKNNETVYNEEKAMLGKNQVVTGDNGLKAADLKEALDLQRSRLSEVMAKLLEIKNNQVELTEQIEKINRQLGRFSAHNLPPTSDIILNVQTKNPASGKLTLTYMVKNAGWIPAYDIRVKDINNPINLVYKANVFQTCGEEWKNVKLALSSGSPEESNTKPTLSPWYLRNFRSVDDLNMALRSQVTVNGEVSGVVTDGTTSQPMPGVTVRVKGRTIGTTTDAQGRFKLQQPAGNNLLEFSYIGYERQELSPASAAFVYMIPITTSLNETVVVSNGITNELQGKVAGITSSSQRAIAKKVDPIK</sequence>
<feature type="domain" description="DUF4140" evidence="4">
    <location>
        <begin position="33"/>
        <end position="131"/>
    </location>
</feature>
<dbReference type="Gene3D" id="2.60.40.1120">
    <property type="entry name" value="Carboxypeptidase-like, regulatory domain"/>
    <property type="match status" value="1"/>
</dbReference>
<dbReference type="Proteomes" id="UP000184420">
    <property type="component" value="Unassembled WGS sequence"/>
</dbReference>
<evidence type="ECO:0008006" key="7">
    <source>
        <dbReference type="Google" id="ProtNLM"/>
    </source>
</evidence>
<evidence type="ECO:0000256" key="1">
    <source>
        <dbReference type="SAM" id="Coils"/>
    </source>
</evidence>
<dbReference type="NCBIfam" id="TIGR02231">
    <property type="entry name" value="mucoidy inhibitor MuiA family protein"/>
    <property type="match status" value="1"/>
</dbReference>
<gene>
    <name evidence="5" type="ORF">SAMN05444266_101223</name>
</gene>
<evidence type="ECO:0000259" key="3">
    <source>
        <dbReference type="Pfam" id="PF13598"/>
    </source>
</evidence>
<proteinExistence type="predicted"/>
<feature type="chain" id="PRO_5012364563" description="Mucoidy inhibitor MuiA family protein" evidence="2">
    <location>
        <begin position="22"/>
        <end position="418"/>
    </location>
</feature>
<dbReference type="Pfam" id="PF13600">
    <property type="entry name" value="DUF4140"/>
    <property type="match status" value="1"/>
</dbReference>
<dbReference type="PANTHER" id="PTHR31005:SF8">
    <property type="entry name" value="DUF4139 DOMAIN-CONTAINING PROTEIN"/>
    <property type="match status" value="1"/>
</dbReference>
<accession>A0A1M6VIF5</accession>
<keyword evidence="2" id="KW-0732">Signal</keyword>
<dbReference type="SUPFAM" id="SSF49464">
    <property type="entry name" value="Carboxypeptidase regulatory domain-like"/>
    <property type="match status" value="1"/>
</dbReference>
<dbReference type="PANTHER" id="PTHR31005">
    <property type="entry name" value="DUF4139 DOMAIN-CONTAINING PROTEIN"/>
    <property type="match status" value="1"/>
</dbReference>
<dbReference type="InterPro" id="IPR037291">
    <property type="entry name" value="DUF4139"/>
</dbReference>
<dbReference type="STRING" id="1419482.SAMN05444266_101223"/>
<reference evidence="5 6" key="1">
    <citation type="submission" date="2016-11" db="EMBL/GenBank/DDBJ databases">
        <authorList>
            <person name="Jaros S."/>
            <person name="Januszkiewicz K."/>
            <person name="Wedrychowicz H."/>
        </authorList>
    </citation>
    <scope>NUCLEOTIDE SEQUENCE [LARGE SCALE GENOMIC DNA]</scope>
    <source>
        <strain evidence="5 6">DSM 27406</strain>
    </source>
</reference>
<evidence type="ECO:0000313" key="6">
    <source>
        <dbReference type="Proteomes" id="UP000184420"/>
    </source>
</evidence>
<dbReference type="RefSeq" id="WP_073077165.1">
    <property type="nucleotide sequence ID" value="NZ_FRBL01000001.1"/>
</dbReference>